<feature type="transmembrane region" description="Helical" evidence="6">
    <location>
        <begin position="127"/>
        <end position="151"/>
    </location>
</feature>
<feature type="domain" description="Amine oxidase" evidence="7">
    <location>
        <begin position="216"/>
        <end position="678"/>
    </location>
</feature>
<keyword evidence="4" id="KW-0521">NADP</keyword>
<dbReference type="InterPro" id="IPR002937">
    <property type="entry name" value="Amino_oxidase"/>
</dbReference>
<evidence type="ECO:0000256" key="1">
    <source>
        <dbReference type="ARBA" id="ARBA00022630"/>
    </source>
</evidence>
<dbReference type="GO" id="GO:0016491">
    <property type="term" value="F:oxidoreductase activity"/>
    <property type="evidence" value="ECO:0007669"/>
    <property type="project" value="InterPro"/>
</dbReference>
<evidence type="ECO:0000313" key="8">
    <source>
        <dbReference type="EMBL" id="CEG11440.1"/>
    </source>
</evidence>
<dbReference type="SUPFAM" id="SSF51905">
    <property type="entry name" value="FAD/NAD(P)-binding domain"/>
    <property type="match status" value="1"/>
</dbReference>
<dbReference type="AlphaFoldDB" id="A0A098E8Y2"/>
<dbReference type="PANTHER" id="PTHR46091">
    <property type="entry name" value="BLR7054 PROTEIN"/>
    <property type="match status" value="1"/>
</dbReference>
<dbReference type="InterPro" id="IPR052206">
    <property type="entry name" value="Retinol_saturase"/>
</dbReference>
<sequence>MNNKRKIPGMLYILVSFIPWIIYWILCGMGDKSGIIIPLAVSLLLVIPQIRKQDFNLMDLTSVFYFVIAAAGTFILNLNIFVENSGSIGYFALFLMALFSLIIRQPYTLQISKKDYPEIYWKDKSFLLINTMITGIWAGIYIANVFVFFFLQIPLSIILSNVLIAFGIVFSIVFPLKAPVYFTLREFKKYDWDVEADTQKPKDEKEYDVIIIGSGIGGLTCGALLSKKGYKVLIVEQHYQVGGYFSSFQRNGFVFTAGVEDVSGLWENGPVTNLLNELNLNKGDLFVKTRKRYIFKGREIDIPDNVNDCVKLLSGIFPDERENISSFFADVEKSYTELHKDMVYGVSLPDYLIAKIFGNKIADYPKDHPHLSDWLNKTYQQKLDEYFKNNDLKALLCVLIPHIGTTPEETQGNNALSAVLSYYLYGGYFPKGGMNFALALKKFIEKYNGKILLKHKVDKILVENGKVTGVKVKNDVFSAPVVVSNADAKTTFMEFIGEENLDKGFVEYIKNLRMSVSCFIVFLGVDMDLSDYPTHIMDSDNGYFLIINSNADPDLSPKGKASITIITNANYCEFPERMTKEYSQKKKEFAERLIKKAENAIPDLGKHIVVQDSATPKTFERYVSMPEGAIYGFDQSIKTKRPYFKTPIKGIYLTGASTFPGGGIEAVVISGVICARDICNWKI</sequence>
<organism evidence="8">
    <name type="scientific">groundwater metagenome</name>
    <dbReference type="NCBI Taxonomy" id="717931"/>
    <lineage>
        <taxon>unclassified sequences</taxon>
        <taxon>metagenomes</taxon>
        <taxon>ecological metagenomes</taxon>
    </lineage>
</organism>
<dbReference type="Gene3D" id="3.50.50.60">
    <property type="entry name" value="FAD/NAD(P)-binding domain"/>
    <property type="match status" value="2"/>
</dbReference>
<feature type="transmembrane region" description="Helical" evidence="6">
    <location>
        <begin position="7"/>
        <end position="26"/>
    </location>
</feature>
<feature type="transmembrane region" description="Helical" evidence="6">
    <location>
        <begin position="62"/>
        <end position="82"/>
    </location>
</feature>
<evidence type="ECO:0000256" key="6">
    <source>
        <dbReference type="SAM" id="Phobius"/>
    </source>
</evidence>
<accession>A0A098E8Y2</accession>
<evidence type="ECO:0000256" key="4">
    <source>
        <dbReference type="ARBA" id="ARBA00022857"/>
    </source>
</evidence>
<feature type="transmembrane region" description="Helical" evidence="6">
    <location>
        <begin position="88"/>
        <end position="107"/>
    </location>
</feature>
<keyword evidence="1" id="KW-0285">Flavoprotein</keyword>
<protein>
    <submittedName>
        <fullName evidence="8">Putative all-trans-retinol 13,14-reductase</fullName>
    </submittedName>
</protein>
<dbReference type="Pfam" id="PF01593">
    <property type="entry name" value="Amino_oxidase"/>
    <property type="match status" value="1"/>
</dbReference>
<proteinExistence type="predicted"/>
<gene>
    <name evidence="8" type="ORF">MSIBF_A1450014</name>
</gene>
<dbReference type="EMBL" id="CCXY01000052">
    <property type="protein sequence ID" value="CEG11440.1"/>
    <property type="molecule type" value="Genomic_DNA"/>
</dbReference>
<feature type="transmembrane region" description="Helical" evidence="6">
    <location>
        <begin position="157"/>
        <end position="176"/>
    </location>
</feature>
<dbReference type="PANTHER" id="PTHR46091:SF3">
    <property type="entry name" value="AMINE OXIDASE DOMAIN-CONTAINING PROTEIN"/>
    <property type="match status" value="1"/>
</dbReference>
<keyword evidence="6" id="KW-0812">Transmembrane</keyword>
<keyword evidence="3" id="KW-0274">FAD</keyword>
<keyword evidence="6" id="KW-1133">Transmembrane helix</keyword>
<name>A0A098E8Y2_9ZZZZ</name>
<evidence type="ECO:0000256" key="3">
    <source>
        <dbReference type="ARBA" id="ARBA00022827"/>
    </source>
</evidence>
<keyword evidence="5" id="KW-0520">NAD</keyword>
<evidence type="ECO:0000259" key="7">
    <source>
        <dbReference type="Pfam" id="PF01593"/>
    </source>
</evidence>
<evidence type="ECO:0000256" key="5">
    <source>
        <dbReference type="ARBA" id="ARBA00023027"/>
    </source>
</evidence>
<dbReference type="InterPro" id="IPR036188">
    <property type="entry name" value="FAD/NAD-bd_sf"/>
</dbReference>
<reference evidence="8" key="1">
    <citation type="submission" date="2014-09" db="EMBL/GenBank/DDBJ databases">
        <authorList>
            <person name="Probst J Alexander"/>
        </authorList>
    </citation>
    <scope>NUCLEOTIDE SEQUENCE</scope>
</reference>
<keyword evidence="6" id="KW-0472">Membrane</keyword>
<dbReference type="PRINTS" id="PR00420">
    <property type="entry name" value="RNGMNOXGNASE"/>
</dbReference>
<keyword evidence="2" id="KW-0732">Signal</keyword>
<evidence type="ECO:0000256" key="2">
    <source>
        <dbReference type="ARBA" id="ARBA00022729"/>
    </source>
</evidence>